<dbReference type="InterPro" id="IPR024134">
    <property type="entry name" value="SOD_Cu/Zn_/chaperone"/>
</dbReference>
<evidence type="ECO:0000256" key="3">
    <source>
        <dbReference type="RuleBase" id="RU000393"/>
    </source>
</evidence>
<evidence type="ECO:0000256" key="4">
    <source>
        <dbReference type="SAM" id="SignalP"/>
    </source>
</evidence>
<dbReference type="EMBL" id="CP048209">
    <property type="protein sequence ID" value="QHT61534.1"/>
    <property type="molecule type" value="Genomic_DNA"/>
</dbReference>
<dbReference type="AlphaFoldDB" id="A0A6C0G2I8"/>
<sequence>MNKATLLKGAAASALLFGLAAANPLQALASDHHDKQAPQVTVKIIDAKGEAIGSAVLTQKENAVLVRVEASKLAPGEHGLHFHETGKCEAPGFTTAGSHFNPAARLHGFNNPKGFHNGDLPNLKADAGGNAKAEFETKVVTLAKGQPNSLLKEGGTALVIHDKMDDYVTDPSGNSGDRIACGVIQ</sequence>
<name>A0A6C0G2I8_9BACL</name>
<organism evidence="6 7">
    <name type="scientific">Paenibacillus lycopersici</name>
    <dbReference type="NCBI Taxonomy" id="2704462"/>
    <lineage>
        <taxon>Bacteria</taxon>
        <taxon>Bacillati</taxon>
        <taxon>Bacillota</taxon>
        <taxon>Bacilli</taxon>
        <taxon>Bacillales</taxon>
        <taxon>Paenibacillaceae</taxon>
        <taxon>Paenibacillus</taxon>
    </lineage>
</organism>
<accession>A0A6C0G2I8</accession>
<comment type="function">
    <text evidence="2">Destroys radicals which are normally produced within the cells and which are toxic to biological systems. May play a role in favoring mycobacterial survival in phagocytes.</text>
</comment>
<keyword evidence="3" id="KW-0479">Metal-binding</keyword>
<keyword evidence="3" id="KW-0560">Oxidoreductase</keyword>
<keyword evidence="3" id="KW-0186">Copper</keyword>
<dbReference type="GO" id="GO:0004784">
    <property type="term" value="F:superoxide dismutase activity"/>
    <property type="evidence" value="ECO:0007669"/>
    <property type="project" value="UniProtKB-EC"/>
</dbReference>
<keyword evidence="3" id="KW-0862">Zinc</keyword>
<evidence type="ECO:0000313" key="6">
    <source>
        <dbReference type="EMBL" id="QHT61534.1"/>
    </source>
</evidence>
<evidence type="ECO:0000256" key="2">
    <source>
        <dbReference type="ARBA" id="ARBA00024900"/>
    </source>
</evidence>
<feature type="signal peptide" evidence="4">
    <location>
        <begin position="1"/>
        <end position="29"/>
    </location>
</feature>
<proteinExistence type="inferred from homology"/>
<dbReference type="SUPFAM" id="SSF49329">
    <property type="entry name" value="Cu,Zn superoxide dismutase-like"/>
    <property type="match status" value="1"/>
</dbReference>
<evidence type="ECO:0000256" key="1">
    <source>
        <dbReference type="ARBA" id="ARBA00010457"/>
    </source>
</evidence>
<dbReference type="Pfam" id="PF00080">
    <property type="entry name" value="Sod_Cu"/>
    <property type="match status" value="1"/>
</dbReference>
<dbReference type="InterPro" id="IPR036423">
    <property type="entry name" value="SOD-like_Cu/Zn_dom_sf"/>
</dbReference>
<feature type="chain" id="PRO_5025550636" description="Superoxide dismutase [Cu-Zn]" evidence="4">
    <location>
        <begin position="30"/>
        <end position="185"/>
    </location>
</feature>
<comment type="similarity">
    <text evidence="1 3">Belongs to the Cu-Zn superoxide dismutase family.</text>
</comment>
<evidence type="ECO:0000313" key="7">
    <source>
        <dbReference type="Proteomes" id="UP000476064"/>
    </source>
</evidence>
<dbReference type="InterPro" id="IPR001424">
    <property type="entry name" value="SOD_Cu_Zn_dom"/>
</dbReference>
<feature type="domain" description="Superoxide dismutase copper/zinc binding" evidence="5">
    <location>
        <begin position="53"/>
        <end position="184"/>
    </location>
</feature>
<dbReference type="KEGG" id="plyc:GXP70_17215"/>
<dbReference type="PANTHER" id="PTHR10003">
    <property type="entry name" value="SUPEROXIDE DISMUTASE CU-ZN -RELATED"/>
    <property type="match status" value="1"/>
</dbReference>
<dbReference type="RefSeq" id="WP_162357973.1">
    <property type="nucleotide sequence ID" value="NZ_CP048209.1"/>
</dbReference>
<reference evidence="6 7" key="1">
    <citation type="submission" date="2020-01" db="EMBL/GenBank/DDBJ databases">
        <title>Paenibacillus sp. nov., isolated from tomato rhizosphere.</title>
        <authorList>
            <person name="Weon H.-Y."/>
            <person name="Lee S.A."/>
        </authorList>
    </citation>
    <scope>NUCLEOTIDE SEQUENCE [LARGE SCALE GENOMIC DNA]</scope>
    <source>
        <strain evidence="6 7">12200R-189</strain>
    </source>
</reference>
<keyword evidence="7" id="KW-1185">Reference proteome</keyword>
<dbReference type="PROSITE" id="PS00332">
    <property type="entry name" value="SOD_CU_ZN_2"/>
    <property type="match status" value="1"/>
</dbReference>
<evidence type="ECO:0000259" key="5">
    <source>
        <dbReference type="Pfam" id="PF00080"/>
    </source>
</evidence>
<keyword evidence="4" id="KW-0732">Signal</keyword>
<dbReference type="Gene3D" id="2.60.40.200">
    <property type="entry name" value="Superoxide dismutase, copper/zinc binding domain"/>
    <property type="match status" value="1"/>
</dbReference>
<gene>
    <name evidence="6" type="ORF">GXP70_17215</name>
</gene>
<dbReference type="Proteomes" id="UP000476064">
    <property type="component" value="Chromosome"/>
</dbReference>
<protein>
    <recommendedName>
        <fullName evidence="3">Superoxide dismutase [Cu-Zn]</fullName>
        <ecNumber evidence="3">1.15.1.1</ecNumber>
    </recommendedName>
</protein>
<dbReference type="GO" id="GO:0005507">
    <property type="term" value="F:copper ion binding"/>
    <property type="evidence" value="ECO:0007669"/>
    <property type="project" value="InterPro"/>
</dbReference>
<comment type="catalytic activity">
    <reaction evidence="3">
        <text>2 superoxide + 2 H(+) = H2O2 + O2</text>
        <dbReference type="Rhea" id="RHEA:20696"/>
        <dbReference type="ChEBI" id="CHEBI:15378"/>
        <dbReference type="ChEBI" id="CHEBI:15379"/>
        <dbReference type="ChEBI" id="CHEBI:16240"/>
        <dbReference type="ChEBI" id="CHEBI:18421"/>
        <dbReference type="EC" id="1.15.1.1"/>
    </reaction>
</comment>
<comment type="cofactor">
    <cofactor evidence="3">
        <name>Cu cation</name>
        <dbReference type="ChEBI" id="CHEBI:23378"/>
    </cofactor>
    <text evidence="3">Binds 1 copper ion per subunit.</text>
</comment>
<dbReference type="CDD" id="cd00305">
    <property type="entry name" value="Cu-Zn_Superoxide_Dismutase"/>
    <property type="match status" value="1"/>
</dbReference>
<dbReference type="EC" id="1.15.1.1" evidence="3"/>
<comment type="cofactor">
    <cofactor evidence="3">
        <name>Zn(2+)</name>
        <dbReference type="ChEBI" id="CHEBI:29105"/>
    </cofactor>
    <text evidence="3">Binds 1 zinc ion per subunit.</text>
</comment>
<dbReference type="InterPro" id="IPR018152">
    <property type="entry name" value="SOD_Cu/Zn_BS"/>
</dbReference>